<evidence type="ECO:0000256" key="1">
    <source>
        <dbReference type="ARBA" id="ARBA00022490"/>
    </source>
</evidence>
<organism evidence="6 7">
    <name type="scientific">Proteiniclasticum sediminis</name>
    <dbReference type="NCBI Taxonomy" id="2804028"/>
    <lineage>
        <taxon>Bacteria</taxon>
        <taxon>Bacillati</taxon>
        <taxon>Bacillota</taxon>
        <taxon>Clostridia</taxon>
        <taxon>Eubacteriales</taxon>
        <taxon>Clostridiaceae</taxon>
        <taxon>Proteiniclasticum</taxon>
    </lineage>
</organism>
<comment type="similarity">
    <text evidence="5">Belongs to the FliW family.</text>
</comment>
<dbReference type="NCBIfam" id="NF009793">
    <property type="entry name" value="PRK13285.1-1"/>
    <property type="match status" value="1"/>
</dbReference>
<dbReference type="GO" id="GO:0006417">
    <property type="term" value="P:regulation of translation"/>
    <property type="evidence" value="ECO:0007669"/>
    <property type="project" value="UniProtKB-KW"/>
</dbReference>
<keyword evidence="6" id="KW-0969">Cilium</keyword>
<dbReference type="Gene3D" id="2.30.290.10">
    <property type="entry name" value="BH3618-like"/>
    <property type="match status" value="1"/>
</dbReference>
<dbReference type="InterPro" id="IPR003775">
    <property type="entry name" value="Flagellar_assembly_factor_FliW"/>
</dbReference>
<dbReference type="HAMAP" id="MF_01185">
    <property type="entry name" value="FliW"/>
    <property type="match status" value="1"/>
</dbReference>
<dbReference type="RefSeq" id="WP_211800686.1">
    <property type="nucleotide sequence ID" value="NZ_JAGSCS010000006.1"/>
</dbReference>
<comment type="function">
    <text evidence="5">Acts as an anti-CsrA protein, binds CsrA and prevents it from repressing translation of its target genes, one of which is flagellin. Binds to flagellin and participates in the assembly of the flagellum.</text>
</comment>
<gene>
    <name evidence="5" type="primary">fliW</name>
    <name evidence="6" type="ORF">KCG48_06425</name>
</gene>
<keyword evidence="4 5" id="KW-0143">Chaperone</keyword>
<keyword evidence="6" id="KW-0282">Flagellum</keyword>
<comment type="caution">
    <text evidence="6">The sequence shown here is derived from an EMBL/GenBank/DDBJ whole genome shotgun (WGS) entry which is preliminary data.</text>
</comment>
<reference evidence="6" key="1">
    <citation type="submission" date="2021-04" db="EMBL/GenBank/DDBJ databases">
        <title>Proteiniclasticum sedimins sp. nov., an obligate anaerobic bacterium isolated from anaerobic sludge.</title>
        <authorList>
            <person name="Liu J."/>
        </authorList>
    </citation>
    <scope>NUCLEOTIDE SEQUENCE</scope>
    <source>
        <strain evidence="6">BAD-10</strain>
    </source>
</reference>
<dbReference type="Proteomes" id="UP000675379">
    <property type="component" value="Unassembled WGS sequence"/>
</dbReference>
<evidence type="ECO:0000256" key="3">
    <source>
        <dbReference type="ARBA" id="ARBA00022845"/>
    </source>
</evidence>
<dbReference type="GO" id="GO:0044780">
    <property type="term" value="P:bacterial-type flagellum assembly"/>
    <property type="evidence" value="ECO:0007669"/>
    <property type="project" value="UniProtKB-UniRule"/>
</dbReference>
<accession>A0A941CQW0</accession>
<evidence type="ECO:0000313" key="7">
    <source>
        <dbReference type="Proteomes" id="UP000675379"/>
    </source>
</evidence>
<dbReference type="PANTHER" id="PTHR39190">
    <property type="entry name" value="FLAGELLAR ASSEMBLY FACTOR FLIW"/>
    <property type="match status" value="1"/>
</dbReference>
<comment type="subunit">
    <text evidence="5">Interacts with translational regulator CsrA and flagellin(s).</text>
</comment>
<dbReference type="SUPFAM" id="SSF141457">
    <property type="entry name" value="BH3618-like"/>
    <property type="match status" value="1"/>
</dbReference>
<dbReference type="EMBL" id="JAGSCS010000006">
    <property type="protein sequence ID" value="MBR0575974.1"/>
    <property type="molecule type" value="Genomic_DNA"/>
</dbReference>
<keyword evidence="1 5" id="KW-0963">Cytoplasm</keyword>
<dbReference type="GO" id="GO:0005737">
    <property type="term" value="C:cytoplasm"/>
    <property type="evidence" value="ECO:0007669"/>
    <property type="project" value="UniProtKB-SubCell"/>
</dbReference>
<dbReference type="AlphaFoldDB" id="A0A941CQW0"/>
<keyword evidence="3 5" id="KW-0810">Translation regulation</keyword>
<evidence type="ECO:0000313" key="6">
    <source>
        <dbReference type="EMBL" id="MBR0575974.1"/>
    </source>
</evidence>
<keyword evidence="2 5" id="KW-1005">Bacterial flagellum biogenesis</keyword>
<sequence length="151" mass="17076">MIIRTKFFGEMEISEENLLCFPEGILGFEKSSRFVLLDIPGNDVFRVLQDVEREAVAFVVTDPWKFQSDYDIDIPDEELQKIGITHKEQLGILAIVTMGEKISGSTMNLLAPVMLNLENHSGRQHVLTQSPYGTRHRMFPLEEGQSHAGAE</sequence>
<protein>
    <recommendedName>
        <fullName evidence="5">Flagellar assembly factor FliW</fullName>
    </recommendedName>
</protein>
<evidence type="ECO:0000256" key="5">
    <source>
        <dbReference type="HAMAP-Rule" id="MF_01185"/>
    </source>
</evidence>
<keyword evidence="6" id="KW-0966">Cell projection</keyword>
<comment type="subcellular location">
    <subcellularLocation>
        <location evidence="5">Cytoplasm</location>
    </subcellularLocation>
</comment>
<keyword evidence="7" id="KW-1185">Reference proteome</keyword>
<dbReference type="PANTHER" id="PTHR39190:SF1">
    <property type="entry name" value="FLAGELLAR ASSEMBLY FACTOR FLIW"/>
    <property type="match status" value="1"/>
</dbReference>
<proteinExistence type="inferred from homology"/>
<name>A0A941CQW0_9CLOT</name>
<evidence type="ECO:0000256" key="4">
    <source>
        <dbReference type="ARBA" id="ARBA00023186"/>
    </source>
</evidence>
<evidence type="ECO:0000256" key="2">
    <source>
        <dbReference type="ARBA" id="ARBA00022795"/>
    </source>
</evidence>
<dbReference type="Pfam" id="PF02623">
    <property type="entry name" value="FliW"/>
    <property type="match status" value="1"/>
</dbReference>
<dbReference type="InterPro" id="IPR024046">
    <property type="entry name" value="Flagellar_assmbl_FliW_dom_sf"/>
</dbReference>